<dbReference type="InterPro" id="IPR050546">
    <property type="entry name" value="Glycosyl_Hydrlase_16"/>
</dbReference>
<dbReference type="GO" id="GO:0004553">
    <property type="term" value="F:hydrolase activity, hydrolyzing O-glycosyl compounds"/>
    <property type="evidence" value="ECO:0007669"/>
    <property type="project" value="InterPro"/>
</dbReference>
<evidence type="ECO:0000256" key="1">
    <source>
        <dbReference type="ARBA" id="ARBA00006865"/>
    </source>
</evidence>
<reference evidence="3" key="2">
    <citation type="submission" date="2020-09" db="EMBL/GenBank/DDBJ databases">
        <authorList>
            <person name="Sun Q."/>
            <person name="Zhou Y."/>
        </authorList>
    </citation>
    <scope>NUCLEOTIDE SEQUENCE</scope>
    <source>
        <strain evidence="3">CGMCC 1.6333</strain>
    </source>
</reference>
<comment type="caution">
    <text evidence="3">The sequence shown here is derived from an EMBL/GenBank/DDBJ whole genome shotgun (WGS) entry which is preliminary data.</text>
</comment>
<dbReference type="Proteomes" id="UP000618460">
    <property type="component" value="Unassembled WGS sequence"/>
</dbReference>
<dbReference type="EMBL" id="BMLG01000001">
    <property type="protein sequence ID" value="GGM23583.1"/>
    <property type="molecule type" value="Genomic_DNA"/>
</dbReference>
<dbReference type="AlphaFoldDB" id="A0A917TI99"/>
<proteinExistence type="inferred from homology"/>
<dbReference type="InterPro" id="IPR013320">
    <property type="entry name" value="ConA-like_dom_sf"/>
</dbReference>
<name>A0A917TI99_9BACI</name>
<sequence>MMRVFCTSFFILCFISVILILAFSYNLSYIEPLNFPNHNVTPRSISELRIDNDAYKIGNSNDISNFERDKWQLIWHDEFEGKLLDHSKWLTEDWAAEKNNELQYYSPENVKVENGFLKLISKKEKFKGRDYTSAAVHTKDKFDFLYGKVEMRAKLPDGQGIFPAFWMLTNKENIWLPEIDIMEMLGHRPQEVWMVLHWLEKDGTLKKDAGSYKGEDFSKGFHIFSVEWTPDSITWFIDDKKRFKTNAYIPSERMYLYLNTAVGGNWPGSPDHKTVFPKNFEIDYVRVFKQKSN</sequence>
<organism evidence="3 4">
    <name type="scientific">Paraliobacillus quinghaiensis</name>
    <dbReference type="NCBI Taxonomy" id="470815"/>
    <lineage>
        <taxon>Bacteria</taxon>
        <taxon>Bacillati</taxon>
        <taxon>Bacillota</taxon>
        <taxon>Bacilli</taxon>
        <taxon>Bacillales</taxon>
        <taxon>Bacillaceae</taxon>
        <taxon>Paraliobacillus</taxon>
    </lineage>
</organism>
<dbReference type="RefSeq" id="WP_117152296.1">
    <property type="nucleotide sequence ID" value="NZ_BMLG01000001.1"/>
</dbReference>
<reference evidence="3" key="1">
    <citation type="journal article" date="2014" name="Int. J. Syst. Evol. Microbiol.">
        <title>Complete genome sequence of Corynebacterium casei LMG S-19264T (=DSM 44701T), isolated from a smear-ripened cheese.</title>
        <authorList>
            <consortium name="US DOE Joint Genome Institute (JGI-PGF)"/>
            <person name="Walter F."/>
            <person name="Albersmeier A."/>
            <person name="Kalinowski J."/>
            <person name="Ruckert C."/>
        </authorList>
    </citation>
    <scope>NUCLEOTIDE SEQUENCE</scope>
    <source>
        <strain evidence="3">CGMCC 1.6333</strain>
    </source>
</reference>
<comment type="similarity">
    <text evidence="1">Belongs to the glycosyl hydrolase 16 family.</text>
</comment>
<dbReference type="InterPro" id="IPR000757">
    <property type="entry name" value="Beta-glucanase-like"/>
</dbReference>
<gene>
    <name evidence="3" type="ORF">GCM10011351_06710</name>
</gene>
<dbReference type="GO" id="GO:0005975">
    <property type="term" value="P:carbohydrate metabolic process"/>
    <property type="evidence" value="ECO:0007669"/>
    <property type="project" value="InterPro"/>
</dbReference>
<evidence type="ECO:0000259" key="2">
    <source>
        <dbReference type="PROSITE" id="PS51762"/>
    </source>
</evidence>
<keyword evidence="4" id="KW-1185">Reference proteome</keyword>
<accession>A0A917TI99</accession>
<dbReference type="Pfam" id="PF00722">
    <property type="entry name" value="Glyco_hydro_16"/>
    <property type="match status" value="1"/>
</dbReference>
<dbReference type="SUPFAM" id="SSF49899">
    <property type="entry name" value="Concanavalin A-like lectins/glucanases"/>
    <property type="match status" value="1"/>
</dbReference>
<dbReference type="OrthoDB" id="9809583at2"/>
<evidence type="ECO:0000313" key="4">
    <source>
        <dbReference type="Proteomes" id="UP000618460"/>
    </source>
</evidence>
<protein>
    <recommendedName>
        <fullName evidence="2">GH16 domain-containing protein</fullName>
    </recommendedName>
</protein>
<dbReference type="PANTHER" id="PTHR10963:SF55">
    <property type="entry name" value="GLYCOSIDE HYDROLASE FAMILY 16 PROTEIN"/>
    <property type="match status" value="1"/>
</dbReference>
<dbReference type="Gene3D" id="2.60.120.200">
    <property type="match status" value="1"/>
</dbReference>
<dbReference type="PROSITE" id="PS51762">
    <property type="entry name" value="GH16_2"/>
    <property type="match status" value="1"/>
</dbReference>
<dbReference type="PANTHER" id="PTHR10963">
    <property type="entry name" value="GLYCOSYL HYDROLASE-RELATED"/>
    <property type="match status" value="1"/>
</dbReference>
<dbReference type="CDD" id="cd08023">
    <property type="entry name" value="GH16_laminarinase_like"/>
    <property type="match status" value="1"/>
</dbReference>
<evidence type="ECO:0000313" key="3">
    <source>
        <dbReference type="EMBL" id="GGM23583.1"/>
    </source>
</evidence>
<feature type="domain" description="GH16" evidence="2">
    <location>
        <begin position="23"/>
        <end position="293"/>
    </location>
</feature>